<protein>
    <submittedName>
        <fullName evidence="1">Uncharacterized protein DUF3182</fullName>
    </submittedName>
</protein>
<dbReference type="InterPro" id="IPR021519">
    <property type="entry name" value="DUF3182"/>
</dbReference>
<name>A0A562DIZ2_9GAMM</name>
<reference evidence="1 2" key="1">
    <citation type="submission" date="2019-07" db="EMBL/GenBank/DDBJ databases">
        <title>Genome sequencing of lignin-degrading bacterial isolates.</title>
        <authorList>
            <person name="Gladden J."/>
        </authorList>
    </citation>
    <scope>NUCLEOTIDE SEQUENCE [LARGE SCALE GENOMIC DNA]</scope>
    <source>
        <strain evidence="1 2">J19</strain>
    </source>
</reference>
<dbReference type="Pfam" id="PF11379">
    <property type="entry name" value="DUF3182"/>
    <property type="match status" value="1"/>
</dbReference>
<dbReference type="AlphaFoldDB" id="A0A562DIZ2"/>
<sequence length="374" mass="40262">MPSPTNRCRRAVVTVCAGGQPRSDHERASQAWVARRLAELAGWEYAGEYDPAHPPALRPYFVPDDTLTAAQAARLGIAGEDDLFGGVVPHAFIASKVITHGLPRECASAPEGWRAELGERLRPVVLDGFSAFCPHSAGSAGRELLARGGAIRLKPAQARGGQGQQRVEHPDHLEQAVAALDLLQLQQHGMVLEQDLVEATTCSVGQVRIAGLVLSYLGTQQQAPDREGLEVYTGSRLQVVTGGYEALEAVAGDALQREALDCARRYDAAVAEVHPGFYASRRNYDVIAGRDARGRWRCGVLEQSWRLGGASPAEVVALDAFLSGRVPRGALTASCHESHDLAHRPPPHAQVHFHDPFARRGPVLKYAVVHGNPP</sequence>
<proteinExistence type="predicted"/>
<evidence type="ECO:0000313" key="1">
    <source>
        <dbReference type="EMBL" id="TWH09547.1"/>
    </source>
</evidence>
<dbReference type="EMBL" id="VLJS01000065">
    <property type="protein sequence ID" value="TWH09547.1"/>
    <property type="molecule type" value="Genomic_DNA"/>
</dbReference>
<keyword evidence="2" id="KW-1185">Reference proteome</keyword>
<organism evidence="1 2">
    <name type="scientific">Pseudoxanthomonas taiwanensis J19</name>
    <dbReference type="NCBI Taxonomy" id="935569"/>
    <lineage>
        <taxon>Bacteria</taxon>
        <taxon>Pseudomonadati</taxon>
        <taxon>Pseudomonadota</taxon>
        <taxon>Gammaproteobacteria</taxon>
        <taxon>Lysobacterales</taxon>
        <taxon>Lysobacteraceae</taxon>
        <taxon>Pseudoxanthomonas</taxon>
    </lineage>
</organism>
<comment type="caution">
    <text evidence="1">The sequence shown here is derived from an EMBL/GenBank/DDBJ whole genome shotgun (WGS) entry which is preliminary data.</text>
</comment>
<dbReference type="RefSeq" id="WP_037034939.1">
    <property type="nucleotide sequence ID" value="NZ_VLJS01000065.1"/>
</dbReference>
<evidence type="ECO:0000313" key="2">
    <source>
        <dbReference type="Proteomes" id="UP000321583"/>
    </source>
</evidence>
<gene>
    <name evidence="1" type="ORF">L613_003600000170</name>
</gene>
<dbReference type="Proteomes" id="UP000321583">
    <property type="component" value="Unassembled WGS sequence"/>
</dbReference>
<accession>A0A562DIZ2</accession>